<dbReference type="Gene3D" id="3.30.70.590">
    <property type="entry name" value="Poly(A) polymerase predicted RNA binding domain"/>
    <property type="match status" value="2"/>
</dbReference>
<evidence type="ECO:0000256" key="4">
    <source>
        <dbReference type="ARBA" id="ARBA00010912"/>
    </source>
</evidence>
<dbReference type="SUPFAM" id="SSF81631">
    <property type="entry name" value="PAP/OAS1 substrate-binding domain"/>
    <property type="match status" value="1"/>
</dbReference>
<dbReference type="GO" id="GO:0006397">
    <property type="term" value="P:mRNA processing"/>
    <property type="evidence" value="ECO:0007669"/>
    <property type="project" value="UniProtKB-KW"/>
</dbReference>
<evidence type="ECO:0000256" key="12">
    <source>
        <dbReference type="ARBA" id="ARBA00023242"/>
    </source>
</evidence>
<dbReference type="Gene3D" id="1.10.1410.10">
    <property type="match status" value="1"/>
</dbReference>
<dbReference type="FunFam" id="1.10.1410.10:FF:000001">
    <property type="entry name" value="Putative poly(A) polymerase gamma"/>
    <property type="match status" value="1"/>
</dbReference>
<feature type="compositionally biased region" description="Gly residues" evidence="13">
    <location>
        <begin position="449"/>
        <end position="467"/>
    </location>
</feature>
<evidence type="ECO:0000313" key="17">
    <source>
        <dbReference type="EMBL" id="OSX70145.1"/>
    </source>
</evidence>
<feature type="domain" description="Poly(A) polymerase central" evidence="15">
    <location>
        <begin position="230"/>
        <end position="368"/>
    </location>
</feature>
<dbReference type="CDD" id="cd05402">
    <property type="entry name" value="NT_PAP_TUTase"/>
    <property type="match status" value="1"/>
</dbReference>
<feature type="compositionally biased region" description="Basic residues" evidence="13">
    <location>
        <begin position="687"/>
        <end position="698"/>
    </location>
</feature>
<evidence type="ECO:0000256" key="2">
    <source>
        <dbReference type="ARBA" id="ARBA00001946"/>
    </source>
</evidence>
<evidence type="ECO:0000256" key="10">
    <source>
        <dbReference type="ARBA" id="ARBA00022840"/>
    </source>
</evidence>
<dbReference type="Pfam" id="PF04926">
    <property type="entry name" value="PAP_RNA-bind"/>
    <property type="match status" value="1"/>
</dbReference>
<keyword evidence="7" id="KW-0808">Transferase</keyword>
<protein>
    <recommendedName>
        <fullName evidence="5">polynucleotide adenylyltransferase</fullName>
        <ecNumber evidence="5">2.7.7.19</ecNumber>
    </recommendedName>
</protein>
<evidence type="ECO:0000256" key="9">
    <source>
        <dbReference type="ARBA" id="ARBA00022741"/>
    </source>
</evidence>
<keyword evidence="11" id="KW-0460">Magnesium</keyword>
<evidence type="ECO:0000256" key="8">
    <source>
        <dbReference type="ARBA" id="ARBA00022723"/>
    </source>
</evidence>
<feature type="compositionally biased region" description="Low complexity" evidence="13">
    <location>
        <begin position="744"/>
        <end position="753"/>
    </location>
</feature>
<feature type="compositionally biased region" description="Basic residues" evidence="13">
    <location>
        <begin position="892"/>
        <end position="901"/>
    </location>
</feature>
<comment type="subcellular location">
    <subcellularLocation>
        <location evidence="3">Nucleus</location>
    </subcellularLocation>
</comment>
<dbReference type="InterPro" id="IPR048840">
    <property type="entry name" value="PolA_pol_NTPase"/>
</dbReference>
<dbReference type="Pfam" id="PF04928">
    <property type="entry name" value="PAP_central"/>
    <property type="match status" value="1"/>
</dbReference>
<evidence type="ECO:0000256" key="5">
    <source>
        <dbReference type="ARBA" id="ARBA00012388"/>
    </source>
</evidence>
<evidence type="ECO:0000259" key="14">
    <source>
        <dbReference type="Pfam" id="PF04926"/>
    </source>
</evidence>
<dbReference type="InterPro" id="IPR043519">
    <property type="entry name" value="NT_sf"/>
</dbReference>
<dbReference type="EMBL" id="KV919305">
    <property type="protein sequence ID" value="OSX70145.1"/>
    <property type="molecule type" value="Genomic_DNA"/>
</dbReference>
<dbReference type="SUPFAM" id="SSF55003">
    <property type="entry name" value="PAP/Archaeal CCA-adding enzyme, C-terminal domain"/>
    <property type="match status" value="1"/>
</dbReference>
<accession>A0A1X6NNI6</accession>
<feature type="compositionally biased region" description="Basic residues" evidence="13">
    <location>
        <begin position="754"/>
        <end position="775"/>
    </location>
</feature>
<dbReference type="InterPro" id="IPR011068">
    <property type="entry name" value="NuclTrfase_I-like_C"/>
</dbReference>
<gene>
    <name evidence="17" type="ORF">BU14_0887s0008</name>
</gene>
<name>A0A1X6NNI6_PORUM</name>
<feature type="region of interest" description="Disordered" evidence="13">
    <location>
        <begin position="858"/>
        <end position="901"/>
    </location>
</feature>
<dbReference type="Proteomes" id="UP000218209">
    <property type="component" value="Unassembled WGS sequence"/>
</dbReference>
<dbReference type="GO" id="GO:0005524">
    <property type="term" value="F:ATP binding"/>
    <property type="evidence" value="ECO:0007669"/>
    <property type="project" value="UniProtKB-KW"/>
</dbReference>
<evidence type="ECO:0000256" key="7">
    <source>
        <dbReference type="ARBA" id="ARBA00022679"/>
    </source>
</evidence>
<feature type="compositionally biased region" description="Pro residues" evidence="13">
    <location>
        <begin position="472"/>
        <end position="482"/>
    </location>
</feature>
<dbReference type="GO" id="GO:0003723">
    <property type="term" value="F:RNA binding"/>
    <property type="evidence" value="ECO:0007669"/>
    <property type="project" value="InterPro"/>
</dbReference>
<evidence type="ECO:0000256" key="3">
    <source>
        <dbReference type="ARBA" id="ARBA00004123"/>
    </source>
</evidence>
<dbReference type="SUPFAM" id="SSF81301">
    <property type="entry name" value="Nucleotidyltransferase"/>
    <property type="match status" value="1"/>
</dbReference>
<keyword evidence="18" id="KW-1185">Reference proteome</keyword>
<comment type="cofactor">
    <cofactor evidence="2">
        <name>Mg(2+)</name>
        <dbReference type="ChEBI" id="CHEBI:18420"/>
    </cofactor>
</comment>
<evidence type="ECO:0000259" key="15">
    <source>
        <dbReference type="Pfam" id="PF04928"/>
    </source>
</evidence>
<feature type="region of interest" description="Disordered" evidence="13">
    <location>
        <begin position="415"/>
        <end position="511"/>
    </location>
</feature>
<dbReference type="OrthoDB" id="412748at2759"/>
<keyword evidence="6" id="KW-0507">mRNA processing</keyword>
<dbReference type="GO" id="GO:1990817">
    <property type="term" value="F:poly(A) RNA polymerase activity"/>
    <property type="evidence" value="ECO:0007669"/>
    <property type="project" value="UniProtKB-EC"/>
</dbReference>
<evidence type="ECO:0000259" key="16">
    <source>
        <dbReference type="Pfam" id="PF20750"/>
    </source>
</evidence>
<organism evidence="17 18">
    <name type="scientific">Porphyra umbilicalis</name>
    <name type="common">Purple laver</name>
    <name type="synonym">Red alga</name>
    <dbReference type="NCBI Taxonomy" id="2786"/>
    <lineage>
        <taxon>Eukaryota</taxon>
        <taxon>Rhodophyta</taxon>
        <taxon>Bangiophyceae</taxon>
        <taxon>Bangiales</taxon>
        <taxon>Bangiaceae</taxon>
        <taxon>Porphyra</taxon>
    </lineage>
</organism>
<reference evidence="17 18" key="1">
    <citation type="submission" date="2017-03" db="EMBL/GenBank/DDBJ databases">
        <title>WGS assembly of Porphyra umbilicalis.</title>
        <authorList>
            <person name="Brawley S.H."/>
            <person name="Blouin N.A."/>
            <person name="Ficko-Blean E."/>
            <person name="Wheeler G.L."/>
            <person name="Lohr M."/>
            <person name="Goodson H.V."/>
            <person name="Jenkins J.W."/>
            <person name="Blaby-Haas C.E."/>
            <person name="Helliwell K.E."/>
            <person name="Chan C."/>
            <person name="Marriage T."/>
            <person name="Bhattacharya D."/>
            <person name="Klein A.S."/>
            <person name="Badis Y."/>
            <person name="Brodie J."/>
            <person name="Cao Y."/>
            <person name="Collen J."/>
            <person name="Dittami S.M."/>
            <person name="Gachon C.M."/>
            <person name="Green B.R."/>
            <person name="Karpowicz S."/>
            <person name="Kim J.W."/>
            <person name="Kudahl U."/>
            <person name="Lin S."/>
            <person name="Michel G."/>
            <person name="Mittag M."/>
            <person name="Olson B.J."/>
            <person name="Pangilinan J."/>
            <person name="Peng Y."/>
            <person name="Qiu H."/>
            <person name="Shu S."/>
            <person name="Singer J.T."/>
            <person name="Smith A.G."/>
            <person name="Sprecher B.N."/>
            <person name="Wagner V."/>
            <person name="Wang W."/>
            <person name="Wang Z.-Y."/>
            <person name="Yan J."/>
            <person name="Yarish C."/>
            <person name="Zoeuner-Riek S."/>
            <person name="Zhuang Y."/>
            <person name="Zou Y."/>
            <person name="Lindquist E.A."/>
            <person name="Grimwood J."/>
            <person name="Barry K."/>
            <person name="Rokhsar D.S."/>
            <person name="Schmutz J."/>
            <person name="Stiller J.W."/>
            <person name="Grossman A.R."/>
            <person name="Prochnik S.E."/>
        </authorList>
    </citation>
    <scope>NUCLEOTIDE SEQUENCE [LARGE SCALE GENOMIC DNA]</scope>
    <source>
        <strain evidence="17">4086291</strain>
    </source>
</reference>
<sequence length="901" mass="94194">MDAVVAAAAADPPPTTYGITEPISLAPPEPLDAQLSVDLDVALHTNQLYESAAEAAHREAVLADLSRLVVEWVRRVSLAAGLPPGAAAATGARILTFGSNRLGVSGPGADIDTLAVTPRHVDRRRDVFGLAEAGVPPPPRENVLVEMLRSSPDARDIVAVADAYVPVIKFVFGGVEIDLLVACLQLEALPRTLDILDDGILRNVDDGTQRSINGVRVTDAILRLVPHIPHFRTTLRAVKLWAKRRAVYSNVLGYLGGVAWAILVARVCQLYPRAAPATLLSRFFRVYEQWRWPNPVLLCSISPGNPALGFKLWNPRVNMQDARHLMPVVTPSYPSMNTTHNVSQSTLRVVQSEIARGNRFMDAIYDASAAQAAGVATAALGAGGGLPSPDGMLAAEDDASVVGAAAAAAAASAADAAAEDVPPPSPSPDSSSDPMAISVPGASPALHDPGGGGGSGSGGGGRHGFGVHGVAAPPPGVPPPPEAVGMALPGGAPPAVATSPTLSLSPGAASSHLSHPAHSARAVAAWHKLFEPVDFFSQHQHFLQIDVFASEAAAQQRWRGWVEAKLRMLVHRLELVQRVAVHPFPSEFHCASAYPAGCGHTFFFGVDHLVAKRAEGGPLGGGGGGLPDLHRSVDVTRPIEEWISLVSSWPERTETMLVTVVHIKRKDLPPCATESVYGRGLKAVSSSKKRKKELRRRSLQVTSPGAAGRGGGHAGPDAAAVARGGRRMRVGRRRHRAAVGRRGGAAAPAAAHIGGRRRRRCRRRRHGRPPVRARRVTPAPGVWGAAAALGGAARRRRRHGGGRRRCGAAAVCCGGRCGGGRSLQRRRHVFDGGSRGGAAAGDAPAGCGGGRAAAVWGGTTSRRAGRRGGWWRAGGGRAAAGRSGRAGGAGRATRRARRRRR</sequence>
<dbReference type="PANTHER" id="PTHR10682">
    <property type="entry name" value="POLY A POLYMERASE"/>
    <property type="match status" value="1"/>
</dbReference>
<feature type="domain" description="Poly(A) polymerase RNA-binding" evidence="14">
    <location>
        <begin position="534"/>
        <end position="590"/>
    </location>
</feature>
<dbReference type="GO" id="GO:0005634">
    <property type="term" value="C:nucleus"/>
    <property type="evidence" value="ECO:0007669"/>
    <property type="project" value="UniProtKB-SubCell"/>
</dbReference>
<feature type="domain" description="Poly(A) polymerase nucleotidyltransferase" evidence="16">
    <location>
        <begin position="18"/>
        <end position="225"/>
    </location>
</feature>
<evidence type="ECO:0000256" key="1">
    <source>
        <dbReference type="ARBA" id="ARBA00001936"/>
    </source>
</evidence>
<dbReference type="Gene3D" id="3.30.460.10">
    <property type="entry name" value="Beta Polymerase, domain 2"/>
    <property type="match status" value="1"/>
</dbReference>
<dbReference type="InterPro" id="IPR007012">
    <property type="entry name" value="PolA_pol_cen_dom"/>
</dbReference>
<comment type="similarity">
    <text evidence="4">Belongs to the poly(A) polymerase family.</text>
</comment>
<proteinExistence type="inferred from homology"/>
<feature type="compositionally biased region" description="Basic residues" evidence="13">
    <location>
        <begin position="724"/>
        <end position="739"/>
    </location>
</feature>
<evidence type="ECO:0000256" key="6">
    <source>
        <dbReference type="ARBA" id="ARBA00022664"/>
    </source>
</evidence>
<dbReference type="GO" id="GO:0046872">
    <property type="term" value="F:metal ion binding"/>
    <property type="evidence" value="ECO:0007669"/>
    <property type="project" value="UniProtKB-KW"/>
</dbReference>
<dbReference type="Pfam" id="PF20750">
    <property type="entry name" value="PAP_NTPase"/>
    <property type="match status" value="1"/>
</dbReference>
<dbReference type="AlphaFoldDB" id="A0A1X6NNI6"/>
<keyword evidence="9" id="KW-0547">Nucleotide-binding</keyword>
<dbReference type="InterPro" id="IPR007010">
    <property type="entry name" value="PolA_pol_RNA-bd_dom"/>
</dbReference>
<feature type="region of interest" description="Disordered" evidence="13">
    <location>
        <begin position="683"/>
        <end position="776"/>
    </location>
</feature>
<feature type="compositionally biased region" description="Low complexity" evidence="13">
    <location>
        <begin position="502"/>
        <end position="511"/>
    </location>
</feature>
<keyword evidence="8" id="KW-0479">Metal-binding</keyword>
<dbReference type="PANTHER" id="PTHR10682:SF10">
    <property type="entry name" value="POLYNUCLEOTIDE ADENYLYLTRANSFERASE"/>
    <property type="match status" value="1"/>
</dbReference>
<evidence type="ECO:0000256" key="13">
    <source>
        <dbReference type="SAM" id="MobiDB-lite"/>
    </source>
</evidence>
<dbReference type="EC" id="2.7.7.19" evidence="5"/>
<comment type="cofactor">
    <cofactor evidence="1">
        <name>Mn(2+)</name>
        <dbReference type="ChEBI" id="CHEBI:29035"/>
    </cofactor>
</comment>
<evidence type="ECO:0000256" key="11">
    <source>
        <dbReference type="ARBA" id="ARBA00022842"/>
    </source>
</evidence>
<dbReference type="GO" id="GO:0031123">
    <property type="term" value="P:RNA 3'-end processing"/>
    <property type="evidence" value="ECO:0007669"/>
    <property type="project" value="InterPro"/>
</dbReference>
<keyword evidence="10" id="KW-0067">ATP-binding</keyword>
<evidence type="ECO:0000313" key="18">
    <source>
        <dbReference type="Proteomes" id="UP000218209"/>
    </source>
</evidence>
<keyword evidence="12" id="KW-0539">Nucleus</keyword>
<feature type="compositionally biased region" description="Gly residues" evidence="13">
    <location>
        <begin position="867"/>
        <end position="890"/>
    </location>
</feature>